<evidence type="ECO:0000313" key="2">
    <source>
        <dbReference type="EMBL" id="PHP68933.1"/>
    </source>
</evidence>
<name>A0A2G1QTS9_9HYPH</name>
<organism evidence="2 3">
    <name type="scientific">Zhengella mangrovi</name>
    <dbReference type="NCBI Taxonomy" id="1982044"/>
    <lineage>
        <taxon>Bacteria</taxon>
        <taxon>Pseudomonadati</taxon>
        <taxon>Pseudomonadota</taxon>
        <taxon>Alphaproteobacteria</taxon>
        <taxon>Hyphomicrobiales</taxon>
        <taxon>Notoacmeibacteraceae</taxon>
        <taxon>Zhengella</taxon>
    </lineage>
</organism>
<dbReference type="RefSeq" id="WP_099303490.1">
    <property type="nucleotide sequence ID" value="NZ_PDVP01000001.1"/>
</dbReference>
<dbReference type="EMBL" id="PDVP01000001">
    <property type="protein sequence ID" value="PHP68933.1"/>
    <property type="molecule type" value="Genomic_DNA"/>
</dbReference>
<sequence>MEHLAALMLIVSCGNTPDSCEVYPSPVVGYETEQACEQDIAPVLGQVDRRAGLVIARCLSVDPADDREMEIVWNVTDDGRFEAAVKPVEGAPADESGPMVAQAARQDTRHVLR</sequence>
<feature type="region of interest" description="Disordered" evidence="1">
    <location>
        <begin position="89"/>
        <end position="113"/>
    </location>
</feature>
<evidence type="ECO:0000256" key="1">
    <source>
        <dbReference type="SAM" id="MobiDB-lite"/>
    </source>
</evidence>
<comment type="caution">
    <text evidence="2">The sequence shown here is derived from an EMBL/GenBank/DDBJ whole genome shotgun (WGS) entry which is preliminary data.</text>
</comment>
<reference evidence="2 3" key="1">
    <citation type="submission" date="2017-10" db="EMBL/GenBank/DDBJ databases">
        <title>Sedimentibacterium mangrovi gen. nov., sp. nov., a novel member of family Phyllobacteriacea isolated from mangrove sediment.</title>
        <authorList>
            <person name="Liao H."/>
            <person name="Tian Y."/>
        </authorList>
    </citation>
    <scope>NUCLEOTIDE SEQUENCE [LARGE SCALE GENOMIC DNA]</scope>
    <source>
        <strain evidence="2 3">X9-2-2</strain>
    </source>
</reference>
<dbReference type="AlphaFoldDB" id="A0A2G1QTS9"/>
<keyword evidence="3" id="KW-1185">Reference proteome</keyword>
<evidence type="ECO:0000313" key="3">
    <source>
        <dbReference type="Proteomes" id="UP000221168"/>
    </source>
</evidence>
<proteinExistence type="predicted"/>
<accession>A0A2G1QTS9</accession>
<dbReference type="Proteomes" id="UP000221168">
    <property type="component" value="Unassembled WGS sequence"/>
</dbReference>
<dbReference type="OrthoDB" id="7907327at2"/>
<protein>
    <submittedName>
        <fullName evidence="2">Uncharacterized protein</fullName>
    </submittedName>
</protein>
<gene>
    <name evidence="2" type="ORF">CSC94_02810</name>
</gene>